<keyword evidence="2" id="KW-1185">Reference proteome</keyword>
<evidence type="ECO:0000313" key="1">
    <source>
        <dbReference type="EMBL" id="MCI72527.1"/>
    </source>
</evidence>
<evidence type="ECO:0000313" key="2">
    <source>
        <dbReference type="Proteomes" id="UP000265520"/>
    </source>
</evidence>
<feature type="non-terminal residue" evidence="1">
    <location>
        <position position="15"/>
    </location>
</feature>
<name>A0A392UIH4_9FABA</name>
<organism evidence="1 2">
    <name type="scientific">Trifolium medium</name>
    <dbReference type="NCBI Taxonomy" id="97028"/>
    <lineage>
        <taxon>Eukaryota</taxon>
        <taxon>Viridiplantae</taxon>
        <taxon>Streptophyta</taxon>
        <taxon>Embryophyta</taxon>
        <taxon>Tracheophyta</taxon>
        <taxon>Spermatophyta</taxon>
        <taxon>Magnoliopsida</taxon>
        <taxon>eudicotyledons</taxon>
        <taxon>Gunneridae</taxon>
        <taxon>Pentapetalae</taxon>
        <taxon>rosids</taxon>
        <taxon>fabids</taxon>
        <taxon>Fabales</taxon>
        <taxon>Fabaceae</taxon>
        <taxon>Papilionoideae</taxon>
        <taxon>50 kb inversion clade</taxon>
        <taxon>NPAAA clade</taxon>
        <taxon>Hologalegina</taxon>
        <taxon>IRL clade</taxon>
        <taxon>Trifolieae</taxon>
        <taxon>Trifolium</taxon>
    </lineage>
</organism>
<dbReference type="Proteomes" id="UP000265520">
    <property type="component" value="Unassembled WGS sequence"/>
</dbReference>
<comment type="caution">
    <text evidence="1">The sequence shown here is derived from an EMBL/GenBank/DDBJ whole genome shotgun (WGS) entry which is preliminary data.</text>
</comment>
<dbReference type="EMBL" id="LXQA010819788">
    <property type="protein sequence ID" value="MCI72527.1"/>
    <property type="molecule type" value="Genomic_DNA"/>
</dbReference>
<proteinExistence type="predicted"/>
<reference evidence="1 2" key="1">
    <citation type="journal article" date="2018" name="Front. Plant Sci.">
        <title>Red Clover (Trifolium pratense) and Zigzag Clover (T. medium) - A Picture of Genomic Similarities and Differences.</title>
        <authorList>
            <person name="Dluhosova J."/>
            <person name="Istvanek J."/>
            <person name="Nedelnik J."/>
            <person name="Repkova J."/>
        </authorList>
    </citation>
    <scope>NUCLEOTIDE SEQUENCE [LARGE SCALE GENOMIC DNA]</scope>
    <source>
        <strain evidence="2">cv. 10/8</strain>
        <tissue evidence="1">Leaf</tissue>
    </source>
</reference>
<accession>A0A392UIH4</accession>
<sequence>MFRRGHLETNLLGSK</sequence>
<protein>
    <submittedName>
        <fullName evidence="1">Uncharacterized protein</fullName>
    </submittedName>
</protein>